<sequence>MEMTLSEDLWRNAMSDWQGRIASILVVALPMAIFSAILTGQATTHVSPREGIAWDMGAADMRIFDSESTMPAEQDSNGYELYPLRDRSETRNPYTRAEIEAVLPEGGRAIPFSVDNGPWPGWPGVVAELDLRDPITRGMYPLVRGRYPQAKGELLVTEGKYDAVHAALANFKPGSRFAETVKIVGVAVDIRRDRIPPTVSFPGTGLVENGGLWREWLVDTPGLIGWEQVNELNKKGLYVRSRSVIDGPSLPDQRSDSLDREYHVTEPDFSNTLIWCVVVCLALVYPCLVFLVHRRIRGRRKRLAISLILAIPVSIGFGLMCAAWLTPHIAESATGPYEVPVEPILAVAAVGLGVIAFALPRALYFHAATRSTGCRSSPVAIDDPDDTRR</sequence>
<protein>
    <recommendedName>
        <fullName evidence="4">ABC transporter permease</fullName>
    </recommendedName>
</protein>
<keyword evidence="3" id="KW-1185">Reference proteome</keyword>
<feature type="transmembrane region" description="Helical" evidence="1">
    <location>
        <begin position="304"/>
        <end position="325"/>
    </location>
</feature>
<keyword evidence="1" id="KW-0812">Transmembrane</keyword>
<feature type="transmembrane region" description="Helical" evidence="1">
    <location>
        <begin position="21"/>
        <end position="40"/>
    </location>
</feature>
<organism evidence="2 3">
    <name type="scientific">Nonomuraea rosea</name>
    <dbReference type="NCBI Taxonomy" id="638574"/>
    <lineage>
        <taxon>Bacteria</taxon>
        <taxon>Bacillati</taxon>
        <taxon>Actinomycetota</taxon>
        <taxon>Actinomycetes</taxon>
        <taxon>Streptosporangiales</taxon>
        <taxon>Streptosporangiaceae</taxon>
        <taxon>Nonomuraea</taxon>
    </lineage>
</organism>
<evidence type="ECO:0000256" key="1">
    <source>
        <dbReference type="SAM" id="Phobius"/>
    </source>
</evidence>
<feature type="transmembrane region" description="Helical" evidence="1">
    <location>
        <begin position="345"/>
        <end position="365"/>
    </location>
</feature>
<keyword evidence="1" id="KW-1133">Transmembrane helix</keyword>
<evidence type="ECO:0000313" key="3">
    <source>
        <dbReference type="Proteomes" id="UP001500630"/>
    </source>
</evidence>
<keyword evidence="1" id="KW-0472">Membrane</keyword>
<evidence type="ECO:0008006" key="4">
    <source>
        <dbReference type="Google" id="ProtNLM"/>
    </source>
</evidence>
<dbReference type="Proteomes" id="UP001500630">
    <property type="component" value="Unassembled WGS sequence"/>
</dbReference>
<dbReference type="EMBL" id="BAABDQ010000069">
    <property type="protein sequence ID" value="GAA3622994.1"/>
    <property type="molecule type" value="Genomic_DNA"/>
</dbReference>
<accession>A0ABP6ZZI3</accession>
<feature type="transmembrane region" description="Helical" evidence="1">
    <location>
        <begin position="272"/>
        <end position="292"/>
    </location>
</feature>
<proteinExistence type="predicted"/>
<reference evidence="3" key="1">
    <citation type="journal article" date="2019" name="Int. J. Syst. Evol. Microbiol.">
        <title>The Global Catalogue of Microorganisms (GCM) 10K type strain sequencing project: providing services to taxonomists for standard genome sequencing and annotation.</title>
        <authorList>
            <consortium name="The Broad Institute Genomics Platform"/>
            <consortium name="The Broad Institute Genome Sequencing Center for Infectious Disease"/>
            <person name="Wu L."/>
            <person name="Ma J."/>
        </authorList>
    </citation>
    <scope>NUCLEOTIDE SEQUENCE [LARGE SCALE GENOMIC DNA]</scope>
    <source>
        <strain evidence="3">JCM 17326</strain>
    </source>
</reference>
<comment type="caution">
    <text evidence="2">The sequence shown here is derived from an EMBL/GenBank/DDBJ whole genome shotgun (WGS) entry which is preliminary data.</text>
</comment>
<dbReference type="RefSeq" id="WP_345579836.1">
    <property type="nucleotide sequence ID" value="NZ_BAABDQ010000069.1"/>
</dbReference>
<evidence type="ECO:0000313" key="2">
    <source>
        <dbReference type="EMBL" id="GAA3622994.1"/>
    </source>
</evidence>
<name>A0ABP6ZZI3_9ACTN</name>
<gene>
    <name evidence="2" type="ORF">GCM10022419_130820</name>
</gene>